<accession>A0AAD8VBG8</accession>
<dbReference type="GeneID" id="85435745"/>
<reference evidence="1" key="1">
    <citation type="submission" date="2021-06" db="EMBL/GenBank/DDBJ databases">
        <title>Comparative genomics, transcriptomics and evolutionary studies reveal genomic signatures of adaptation to plant cell wall in hemibiotrophic fungi.</title>
        <authorList>
            <consortium name="DOE Joint Genome Institute"/>
            <person name="Baroncelli R."/>
            <person name="Diaz J.F."/>
            <person name="Benocci T."/>
            <person name="Peng M."/>
            <person name="Battaglia E."/>
            <person name="Haridas S."/>
            <person name="Andreopoulos W."/>
            <person name="Labutti K."/>
            <person name="Pangilinan J."/>
            <person name="Floch G.L."/>
            <person name="Makela M.R."/>
            <person name="Henrissat B."/>
            <person name="Grigoriev I.V."/>
            <person name="Crouch J.A."/>
            <person name="De Vries R.P."/>
            <person name="Sukno S.A."/>
            <person name="Thon M.R."/>
        </authorList>
    </citation>
    <scope>NUCLEOTIDE SEQUENCE</scope>
    <source>
        <strain evidence="1">CBS 125086</strain>
    </source>
</reference>
<dbReference type="RefSeq" id="XP_060419720.1">
    <property type="nucleotide sequence ID" value="XM_060551505.1"/>
</dbReference>
<dbReference type="AlphaFoldDB" id="A0AAD8VBG8"/>
<evidence type="ECO:0000313" key="1">
    <source>
        <dbReference type="EMBL" id="KAK1599058.1"/>
    </source>
</evidence>
<keyword evidence="2" id="KW-1185">Reference proteome</keyword>
<sequence>MSDKGVEVPERRKEGLLTIRSPSAACRAQPWTGVLFFTDRFGTIPTLAPMTCKADPPMFHVSDLLTPALTRPRWPSVSLTRRPDTDLSFPAEGNALVKRTKTTHAETREAHSWTHTLESIEESSSGQRKAQECQAPSCLVFSTHHRAMTCFLRMAAYHTPTHLRGQSAITYG</sequence>
<evidence type="ECO:0000313" key="2">
    <source>
        <dbReference type="Proteomes" id="UP001230504"/>
    </source>
</evidence>
<dbReference type="EMBL" id="JAHLJV010000003">
    <property type="protein sequence ID" value="KAK1599058.1"/>
    <property type="molecule type" value="Genomic_DNA"/>
</dbReference>
<proteinExistence type="predicted"/>
<dbReference type="Proteomes" id="UP001230504">
    <property type="component" value="Unassembled WGS sequence"/>
</dbReference>
<name>A0AAD8VBG8_9PEZI</name>
<protein>
    <submittedName>
        <fullName evidence="1">Uncharacterized protein</fullName>
    </submittedName>
</protein>
<comment type="caution">
    <text evidence="1">The sequence shown here is derived from an EMBL/GenBank/DDBJ whole genome shotgun (WGS) entry which is preliminary data.</text>
</comment>
<organism evidence="1 2">
    <name type="scientific">Colletotrichum navitas</name>
    <dbReference type="NCBI Taxonomy" id="681940"/>
    <lineage>
        <taxon>Eukaryota</taxon>
        <taxon>Fungi</taxon>
        <taxon>Dikarya</taxon>
        <taxon>Ascomycota</taxon>
        <taxon>Pezizomycotina</taxon>
        <taxon>Sordariomycetes</taxon>
        <taxon>Hypocreomycetidae</taxon>
        <taxon>Glomerellales</taxon>
        <taxon>Glomerellaceae</taxon>
        <taxon>Colletotrichum</taxon>
        <taxon>Colletotrichum graminicola species complex</taxon>
    </lineage>
</organism>
<gene>
    <name evidence="1" type="ORF">LY79DRAFT_206774</name>
</gene>